<protein>
    <recommendedName>
        <fullName evidence="4">Stage V sporulation protein AB</fullName>
    </recommendedName>
</protein>
<evidence type="ECO:0000313" key="2">
    <source>
        <dbReference type="EMBL" id="AGB40565.1"/>
    </source>
</evidence>
<evidence type="ECO:0000313" key="3">
    <source>
        <dbReference type="Proteomes" id="UP000010880"/>
    </source>
</evidence>
<dbReference type="InterPro" id="IPR020144">
    <property type="entry name" value="SpoVAB"/>
</dbReference>
<feature type="transmembrane region" description="Helical" evidence="1">
    <location>
        <begin position="80"/>
        <end position="102"/>
    </location>
</feature>
<dbReference type="HOGENOM" id="CLU_151137_0_0_9"/>
<proteinExistence type="predicted"/>
<gene>
    <name evidence="2" type="ordered locus">Halha_0591</name>
</gene>
<keyword evidence="1" id="KW-1133">Transmembrane helix</keyword>
<keyword evidence="3" id="KW-1185">Reference proteome</keyword>
<name>L0K7N5_HALHC</name>
<dbReference type="AlphaFoldDB" id="L0K7N5"/>
<reference evidence="3" key="1">
    <citation type="submission" date="2012-02" db="EMBL/GenBank/DDBJ databases">
        <title>The complete genome of Halobacteroides halobius DSM 5150.</title>
        <authorList>
            <person name="Lucas S."/>
            <person name="Copeland A."/>
            <person name="Lapidus A."/>
            <person name="Glavina del Rio T."/>
            <person name="Dalin E."/>
            <person name="Tice H."/>
            <person name="Bruce D."/>
            <person name="Goodwin L."/>
            <person name="Pitluck S."/>
            <person name="Peters L."/>
            <person name="Mikhailova N."/>
            <person name="Gu W."/>
            <person name="Kyrpides N."/>
            <person name="Mavromatis K."/>
            <person name="Ivanova N."/>
            <person name="Brettin T."/>
            <person name="Detter J.C."/>
            <person name="Han C."/>
            <person name="Larimer F."/>
            <person name="Land M."/>
            <person name="Hauser L."/>
            <person name="Markowitz V."/>
            <person name="Cheng J.-F."/>
            <person name="Hugenholtz P."/>
            <person name="Woyke T."/>
            <person name="Wu D."/>
            <person name="Tindall B."/>
            <person name="Pomrenke H."/>
            <person name="Brambilla E."/>
            <person name="Klenk H.-P."/>
            <person name="Eisen J.A."/>
        </authorList>
    </citation>
    <scope>NUCLEOTIDE SEQUENCE [LARGE SCALE GENOMIC DNA]</scope>
    <source>
        <strain evidence="3">ATCC 35273 / DSM 5150 / MD-1</strain>
    </source>
</reference>
<keyword evidence="1" id="KW-0472">Membrane</keyword>
<evidence type="ECO:0000256" key="1">
    <source>
        <dbReference type="SAM" id="Phobius"/>
    </source>
</evidence>
<dbReference type="Proteomes" id="UP000010880">
    <property type="component" value="Chromosome"/>
</dbReference>
<dbReference type="EMBL" id="CP003359">
    <property type="protein sequence ID" value="AGB40565.1"/>
    <property type="molecule type" value="Genomic_DNA"/>
</dbReference>
<feature type="transmembrane region" description="Helical" evidence="1">
    <location>
        <begin position="50"/>
        <end position="68"/>
    </location>
</feature>
<dbReference type="KEGG" id="hhl:Halha_0591"/>
<evidence type="ECO:0008006" key="4">
    <source>
        <dbReference type="Google" id="ProtNLM"/>
    </source>
</evidence>
<accession>L0K7N5</accession>
<organism evidence="2 3">
    <name type="scientific">Halobacteroides halobius (strain ATCC 35273 / DSM 5150 / MD-1)</name>
    <dbReference type="NCBI Taxonomy" id="748449"/>
    <lineage>
        <taxon>Bacteria</taxon>
        <taxon>Bacillati</taxon>
        <taxon>Bacillota</taxon>
        <taxon>Clostridia</taxon>
        <taxon>Halanaerobiales</taxon>
        <taxon>Halobacteroidaceae</taxon>
        <taxon>Halobacteroides</taxon>
    </lineage>
</organism>
<feature type="transmembrane region" description="Helical" evidence="1">
    <location>
        <begin position="6"/>
        <end position="30"/>
    </location>
</feature>
<dbReference type="Pfam" id="PF13782">
    <property type="entry name" value="SpoVAB"/>
    <property type="match status" value="1"/>
</dbReference>
<keyword evidence="1" id="KW-0812">Transmembrane</keyword>
<feature type="transmembrane region" description="Helical" evidence="1">
    <location>
        <begin position="123"/>
        <end position="142"/>
    </location>
</feature>
<dbReference type="STRING" id="748449.Halha_0591"/>
<sequence>MISMKGLLLILIGLGEGIVVGTALIAFLLVLDVIPRVIRFSDGCREQIIIYQWLIILGVFIAINLQLYDVRLPQFYFLNYILVIVCGLVFGIFIGLLAGALTEVLKVLPVLSRRLKMEEEMKILLVIIILGKTIGSLIYWLLPQIWI</sequence>